<proteinExistence type="predicted"/>
<keyword evidence="5" id="KW-1185">Reference proteome</keyword>
<reference evidence="5" key="2">
    <citation type="submission" date="2015-01" db="EMBL/GenBank/DDBJ databases">
        <title>Evolutionary Origins and Diversification of the Mycorrhizal Mutualists.</title>
        <authorList>
            <consortium name="DOE Joint Genome Institute"/>
            <consortium name="Mycorrhizal Genomics Consortium"/>
            <person name="Kohler A."/>
            <person name="Kuo A."/>
            <person name="Nagy L.G."/>
            <person name="Floudas D."/>
            <person name="Copeland A."/>
            <person name="Barry K.W."/>
            <person name="Cichocki N."/>
            <person name="Veneault-Fourrey C."/>
            <person name="LaButti K."/>
            <person name="Lindquist E.A."/>
            <person name="Lipzen A."/>
            <person name="Lundell T."/>
            <person name="Morin E."/>
            <person name="Murat C."/>
            <person name="Riley R."/>
            <person name="Ohm R."/>
            <person name="Sun H."/>
            <person name="Tunlid A."/>
            <person name="Henrissat B."/>
            <person name="Grigoriev I.V."/>
            <person name="Hibbett D.S."/>
            <person name="Martin F."/>
        </authorList>
    </citation>
    <scope>NUCLEOTIDE SEQUENCE [LARGE SCALE GENOMIC DNA]</scope>
    <source>
        <strain evidence="5">Zn</strain>
    </source>
</reference>
<dbReference type="Pfam" id="PF17168">
    <property type="entry name" value="DUF5127"/>
    <property type="match status" value="1"/>
</dbReference>
<dbReference type="PANTHER" id="PTHR31987:SF14">
    <property type="entry name" value="PUTATIVE (AFU_ORTHOLOGUE AFUA_6G09910)-RELATED"/>
    <property type="match status" value="1"/>
</dbReference>
<dbReference type="OrthoDB" id="3918848at2759"/>
<dbReference type="PANTHER" id="PTHR31987">
    <property type="entry name" value="GLUTAMINASE A-RELATED"/>
    <property type="match status" value="1"/>
</dbReference>
<dbReference type="Proteomes" id="UP000054321">
    <property type="component" value="Unassembled WGS sequence"/>
</dbReference>
<sequence>MAWMFSSLLQVSLFCLAISGVSVSGATFSPVLPPSYPLAVRNPYLSAWVPGNQVANLATATPQFWQGQNLTWSVLARVGGTTYKLFGAPAALSSSVAATLMSAEYTSSHSVFTLAARDVATFTLDFFSPVSPKNYVRQSLPFSYLTVSVDAKTASKVQIYSDIDETWTGQSGATVSTFTKSGGVTLFQLSVNGAVQYSENARSQALWGQTILGAKASTGITITHGSGTPSAIRAEFASNGSLSNAAPAFATGNVVAISQGLGSITSGSVTFGIGYVREAAINYLGNARTGYYRAQYPDTLSALSFFFDDYADALSESKTSDSLLVQKAVAAAGTNYSDILLLTTRQAYGGSDLTIPNDTLNTSDIMVFLKEISSDGNVNTLDVLFPAFPIWYVMSPEYLRFLLEPILQYLETGRWKQPFAIHDIGTHYPNATGHDDQVEEDMPVEESGNLILLAYAYITATGNTAWGQDYLSIFTKYADYLVTGGLNEPVQLATNDCCGPLANQTNLAIKAAIALNAYGKLFGAENYSSVGLSFANQLFTNGLGLDSAKTHFKLQYGSNVTYGKDSDYAVVFNIFPDILFNLGTFPSSAFDMLASYYPTQQGQAGVPLDSRVDWSSTFWTHWAGAAGAKQTGGVEVRDMFIDNVWAFMTNGMNTPPFSDRWFAVPGSGGLIGGTGDVVGAFDTWRNRPVVGGHFAVLALDGPGQF</sequence>
<organism evidence="4 5">
    <name type="scientific">Oidiodendron maius (strain Zn)</name>
    <dbReference type="NCBI Taxonomy" id="913774"/>
    <lineage>
        <taxon>Eukaryota</taxon>
        <taxon>Fungi</taxon>
        <taxon>Dikarya</taxon>
        <taxon>Ascomycota</taxon>
        <taxon>Pezizomycotina</taxon>
        <taxon>Leotiomycetes</taxon>
        <taxon>Leotiomycetes incertae sedis</taxon>
        <taxon>Myxotrichaceae</taxon>
        <taxon>Oidiodendron</taxon>
    </lineage>
</organism>
<dbReference type="InterPro" id="IPR033433">
    <property type="entry name" value="GtaA_N"/>
</dbReference>
<feature type="signal peptide" evidence="1">
    <location>
        <begin position="1"/>
        <end position="19"/>
    </location>
</feature>
<dbReference type="InParanoid" id="A0A0C3GMV7"/>
<dbReference type="AlphaFoldDB" id="A0A0C3GMV7"/>
<evidence type="ECO:0000256" key="1">
    <source>
        <dbReference type="SAM" id="SignalP"/>
    </source>
</evidence>
<protein>
    <recommendedName>
        <fullName evidence="6">Glutaminase</fullName>
    </recommendedName>
</protein>
<feature type="domain" description="Glutaminase A N-terminal" evidence="3">
    <location>
        <begin position="108"/>
        <end position="325"/>
    </location>
</feature>
<accession>A0A0C3GMV7</accession>
<evidence type="ECO:0000259" key="2">
    <source>
        <dbReference type="Pfam" id="PF16335"/>
    </source>
</evidence>
<feature type="domain" description="Glutaminase A central" evidence="2">
    <location>
        <begin position="333"/>
        <end position="697"/>
    </location>
</feature>
<dbReference type="InterPro" id="IPR032514">
    <property type="entry name" value="GtaA_central"/>
</dbReference>
<evidence type="ECO:0000313" key="4">
    <source>
        <dbReference type="EMBL" id="KIM97445.1"/>
    </source>
</evidence>
<dbReference type="STRING" id="913774.A0A0C3GMV7"/>
<evidence type="ECO:0008006" key="6">
    <source>
        <dbReference type="Google" id="ProtNLM"/>
    </source>
</evidence>
<gene>
    <name evidence="4" type="ORF">OIDMADRAFT_58058</name>
</gene>
<evidence type="ECO:0000259" key="3">
    <source>
        <dbReference type="Pfam" id="PF17168"/>
    </source>
</evidence>
<keyword evidence="1" id="KW-0732">Signal</keyword>
<reference evidence="4 5" key="1">
    <citation type="submission" date="2014-04" db="EMBL/GenBank/DDBJ databases">
        <authorList>
            <consortium name="DOE Joint Genome Institute"/>
            <person name="Kuo A."/>
            <person name="Martino E."/>
            <person name="Perotto S."/>
            <person name="Kohler A."/>
            <person name="Nagy L.G."/>
            <person name="Floudas D."/>
            <person name="Copeland A."/>
            <person name="Barry K.W."/>
            <person name="Cichocki N."/>
            <person name="Veneault-Fourrey C."/>
            <person name="LaButti K."/>
            <person name="Lindquist E.A."/>
            <person name="Lipzen A."/>
            <person name="Lundell T."/>
            <person name="Morin E."/>
            <person name="Murat C."/>
            <person name="Sun H."/>
            <person name="Tunlid A."/>
            <person name="Henrissat B."/>
            <person name="Grigoriev I.V."/>
            <person name="Hibbett D.S."/>
            <person name="Martin F."/>
            <person name="Nordberg H.P."/>
            <person name="Cantor M.N."/>
            <person name="Hua S.X."/>
        </authorList>
    </citation>
    <scope>NUCLEOTIDE SEQUENCE [LARGE SCALE GENOMIC DNA]</scope>
    <source>
        <strain evidence="4 5">Zn</strain>
    </source>
</reference>
<dbReference type="InterPro" id="IPR052743">
    <property type="entry name" value="Glutaminase_GtaA"/>
</dbReference>
<dbReference type="HOGENOM" id="CLU_008020_1_0_1"/>
<feature type="chain" id="PRO_5002164638" description="Glutaminase" evidence="1">
    <location>
        <begin position="20"/>
        <end position="705"/>
    </location>
</feature>
<dbReference type="EMBL" id="KN832882">
    <property type="protein sequence ID" value="KIM97445.1"/>
    <property type="molecule type" value="Genomic_DNA"/>
</dbReference>
<evidence type="ECO:0000313" key="5">
    <source>
        <dbReference type="Proteomes" id="UP000054321"/>
    </source>
</evidence>
<name>A0A0C3GMV7_OIDMZ</name>
<dbReference type="Pfam" id="PF16335">
    <property type="entry name" value="GtaA_6_Hairpin"/>
    <property type="match status" value="1"/>
</dbReference>